<dbReference type="InterPro" id="IPR042099">
    <property type="entry name" value="ANL_N_sf"/>
</dbReference>
<evidence type="ECO:0000313" key="7">
    <source>
        <dbReference type="Proteomes" id="UP001241092"/>
    </source>
</evidence>
<evidence type="ECO:0000256" key="1">
    <source>
        <dbReference type="ARBA" id="ARBA00006432"/>
    </source>
</evidence>
<dbReference type="GO" id="GO:0005324">
    <property type="term" value="F:long-chain fatty acid transmembrane transporter activity"/>
    <property type="evidence" value="ECO:0007669"/>
    <property type="project" value="TreeGrafter"/>
</dbReference>
<evidence type="ECO:0000256" key="4">
    <source>
        <dbReference type="ARBA" id="ARBA00022840"/>
    </source>
</evidence>
<sequence length="1030" mass="110414">MLVAGRGACHDDHVNRGIGRCDVGEQALVDFSAVTKPVERLLATAQNGLEVLRYGGLETGAVPSPFQIIQSVPMFRLRRYFPPDARPGAPDPGPPVLMVHPMMMSADMWDVTRDDGAVGILHAAGIDPWVIDFGSPDKVEGGMQRNLADHVVALSEAIDTVKQVTGRDVHLAGYSQGGMFAYQTAAYRRSKDLASIIAFGSPVDTLAALPMNLPAGIAAGAADFMADHVFSRIDIPGWLARTGFQMLDPIKTAQSRLDFLRQLHDREALLPREQQRRFLASEGWIAWSGPAISELLKQFIAHNRMITGGFSIHGDLVTLSDIDCPVLAVVGEVDDIGQPASVRGIKRAAPQADVYEYLIRAGHFGLVVGSKASTQTWPTVAQWVKWLDGGDMPEGVVPMGLQPADHHEGGVSFSTRVTHGATAATEMAFGVARSAADALVAANKNARTLVIETARTLPRLARLGQVNDHTRISLGRIMSEQARSAPNGEALLFDGRVHTYEAVDRRINNVVRGLIDVGVRQGARVGVLMETRPSALVAIAALSRLGAVAVMMPPDLDLAEAARLGRVSEIIADPSHLDMARRLDMRVLVLGAGMPGNVHGGESRDLHLPEDADVVDMEQIDPDGVELPGWYRPNPGLARDVAFVAFTTIGGELVARQITNFRWALSAFGTASAANLGRGDTVYCLTPLHHQSGLLVSLGGAVVGGSRIALSRGLQPERFLQEIRQYGVTVVSYTWAMLREVIDDPSFSLTGSHPVRLFIGSGMPAGLWKRVVEVFEPAHVVEFFATTDGQAVLANVAGAKIGSKGRPLPGGGQVALAAYDAEDDLILEDDQGFVRKAEANEVGVLLAHPRGPVDPTASVKRGVFAPADTWVSTEFLFRRDEDGDYWLVDNRSAVIRTERGPVFATPVNDALGRIDAVDIAVTYDVAVGDKQVAVTALALRPGGTIPTADLSHALADLPVGNPPDFVHVVADLTLGASYRPLITPLRAAGVPKPSRRNSWYLDTDTDTYKRLTVAMRAELTGEPQNPAADS</sequence>
<dbReference type="InterPro" id="IPR029058">
    <property type="entry name" value="AB_hydrolase_fold"/>
</dbReference>
<gene>
    <name evidence="6" type="primary">menE_4</name>
    <name evidence="6" type="ORF">hbim_06340</name>
</gene>
<reference evidence="6" key="1">
    <citation type="submission" date="2023-03" db="EMBL/GenBank/DDBJ databases">
        <title>Draft genome sequence of a Mycolicibacterium mageritense strain H4_3_1 isolated from a hybrid biological-inorganic system reactor.</title>
        <authorList>
            <person name="Feng X."/>
            <person name="Kazama D."/>
            <person name="Sato K."/>
            <person name="Kobayashi H."/>
        </authorList>
    </citation>
    <scope>NUCLEOTIDE SEQUENCE</scope>
    <source>
        <strain evidence="6">H4_3_1</strain>
    </source>
</reference>
<evidence type="ECO:0000259" key="5">
    <source>
        <dbReference type="Pfam" id="PF00501"/>
    </source>
</evidence>
<feature type="domain" description="AMP-dependent synthetase/ligase" evidence="5">
    <location>
        <begin position="670"/>
        <end position="814"/>
    </location>
</feature>
<organism evidence="6 7">
    <name type="scientific">Mycolicibacterium mageritense</name>
    <name type="common">Mycobacterium mageritense</name>
    <dbReference type="NCBI Taxonomy" id="53462"/>
    <lineage>
        <taxon>Bacteria</taxon>
        <taxon>Bacillati</taxon>
        <taxon>Actinomycetota</taxon>
        <taxon>Actinomycetes</taxon>
        <taxon>Mycobacteriales</taxon>
        <taxon>Mycobacteriaceae</taxon>
        <taxon>Mycolicibacterium</taxon>
    </lineage>
</organism>
<dbReference type="Pfam" id="PF00501">
    <property type="entry name" value="AMP-binding"/>
    <property type="match status" value="2"/>
</dbReference>
<dbReference type="AlphaFoldDB" id="A0AAI8TWP2"/>
<dbReference type="NCBIfam" id="NF005898">
    <property type="entry name" value="PRK07868.1"/>
    <property type="match status" value="1"/>
</dbReference>
<dbReference type="GO" id="GO:0008756">
    <property type="term" value="F:o-succinylbenzoate-CoA ligase activity"/>
    <property type="evidence" value="ECO:0007669"/>
    <property type="project" value="UniProtKB-EC"/>
</dbReference>
<dbReference type="InterPro" id="IPR000873">
    <property type="entry name" value="AMP-dep_synth/lig_dom"/>
</dbReference>
<feature type="domain" description="AMP-dependent synthetase/ligase" evidence="5">
    <location>
        <begin position="480"/>
        <end position="568"/>
    </location>
</feature>
<dbReference type="SUPFAM" id="SSF53474">
    <property type="entry name" value="alpha/beta-Hydrolases"/>
    <property type="match status" value="1"/>
</dbReference>
<dbReference type="EMBL" id="AP027452">
    <property type="protein sequence ID" value="BDY32373.1"/>
    <property type="molecule type" value="Genomic_DNA"/>
</dbReference>
<protein>
    <submittedName>
        <fullName evidence="6">2-succinylbenzoate--CoA ligase</fullName>
        <ecNumber evidence="6">6.2.1.26</ecNumber>
    </submittedName>
</protein>
<dbReference type="GO" id="GO:0044539">
    <property type="term" value="P:long-chain fatty acid import into cell"/>
    <property type="evidence" value="ECO:0007669"/>
    <property type="project" value="TreeGrafter"/>
</dbReference>
<dbReference type="PANTHER" id="PTHR43107">
    <property type="entry name" value="LONG-CHAIN FATTY ACID TRANSPORT PROTEIN"/>
    <property type="match status" value="1"/>
</dbReference>
<dbReference type="Gene3D" id="3.40.50.1820">
    <property type="entry name" value="alpha/beta hydrolase"/>
    <property type="match status" value="1"/>
</dbReference>
<dbReference type="EC" id="6.2.1.26" evidence="6"/>
<name>A0AAI8TWP2_MYCME</name>
<comment type="similarity">
    <text evidence="1">Belongs to the ATP-dependent AMP-binding enzyme family.</text>
</comment>
<keyword evidence="2 6" id="KW-0436">Ligase</keyword>
<dbReference type="GO" id="GO:0005886">
    <property type="term" value="C:plasma membrane"/>
    <property type="evidence" value="ECO:0007669"/>
    <property type="project" value="TreeGrafter"/>
</dbReference>
<accession>A0AAI8TWP2</accession>
<dbReference type="GO" id="GO:0004467">
    <property type="term" value="F:long-chain fatty acid-CoA ligase activity"/>
    <property type="evidence" value="ECO:0007669"/>
    <property type="project" value="TreeGrafter"/>
</dbReference>
<evidence type="ECO:0000313" key="6">
    <source>
        <dbReference type="EMBL" id="BDY32373.1"/>
    </source>
</evidence>
<evidence type="ECO:0000256" key="2">
    <source>
        <dbReference type="ARBA" id="ARBA00022598"/>
    </source>
</evidence>
<dbReference type="PANTHER" id="PTHR43107:SF15">
    <property type="entry name" value="FATTY ACID TRANSPORT PROTEIN 3, ISOFORM A"/>
    <property type="match status" value="1"/>
</dbReference>
<dbReference type="SUPFAM" id="SSF56801">
    <property type="entry name" value="Acetyl-CoA synthetase-like"/>
    <property type="match status" value="1"/>
</dbReference>
<keyword evidence="3" id="KW-0547">Nucleotide-binding</keyword>
<dbReference type="Gene3D" id="3.40.50.12780">
    <property type="entry name" value="N-terminal domain of ligase-like"/>
    <property type="match status" value="1"/>
</dbReference>
<dbReference type="GO" id="GO:0005524">
    <property type="term" value="F:ATP binding"/>
    <property type="evidence" value="ECO:0007669"/>
    <property type="project" value="UniProtKB-KW"/>
</dbReference>
<evidence type="ECO:0000256" key="3">
    <source>
        <dbReference type="ARBA" id="ARBA00022741"/>
    </source>
</evidence>
<keyword evidence="4" id="KW-0067">ATP-binding</keyword>
<proteinExistence type="inferred from homology"/>
<dbReference type="Proteomes" id="UP001241092">
    <property type="component" value="Chromosome"/>
</dbReference>